<evidence type="ECO:0000313" key="2">
    <source>
        <dbReference type="Proteomes" id="UP000233469"/>
    </source>
</evidence>
<protein>
    <recommendedName>
        <fullName evidence="3">F-box domain-containing protein</fullName>
    </recommendedName>
</protein>
<sequence>MSCSKIFTGDLPELIYEIIKYFQNDYSTLYSCILVNRLWCRLAIPLLWEDPFSIPTKNYNFIKIYLLNLNDDFKTKLNEYKIINNPFIPLPSNILFNYLRFLKYLNIYKFISSIEKQFRSAITINMNRMQVIDIGKLSDISLSLFRIFIENEITLHTLEIEILGNTYHRTCIENILELILKNTNFIHNIRNLNLYFVCSSMYTLINNRISQIINLHQNLKKIMLGNDNGPLYQSLLSEDCNCSNTLNTIIFHYVNLNCISNLQKVFEQLNVLESVHIYYCYGLNTNFTQQIINLTKPFKLKSLFICDIPHVESLELLLHKSGNYLENFGYILEVNFIFSLKHQLLELLTKYCKNIKFLDFHYERQINYQLLNLIENIKQSINYLSIDIWYDYIETGGYSSIILQNLGQTLPSKLEYLSLNIYQIKTSDFELFLNNIQDTFIKKLVIKNFQSQVDILPFIKEYIMKKKRVKYLAIKGSSLVNKELISHKDVVDEFKLYNIKVQSYDDLKINLYNYIK</sequence>
<reference evidence="1 2" key="2">
    <citation type="submission" date="2017-10" db="EMBL/GenBank/DDBJ databases">
        <title>Extensive intraspecific genome diversity in a model arbuscular mycorrhizal fungus.</title>
        <authorList>
            <person name="Chen E.C.H."/>
            <person name="Morin E."/>
            <person name="Baudet D."/>
            <person name="Noel J."/>
            <person name="Ndikumana S."/>
            <person name="Charron P."/>
            <person name="St-Onge C."/>
            <person name="Giorgi J."/>
            <person name="Grigoriev I.V."/>
            <person name="Roux C."/>
            <person name="Martin F.M."/>
            <person name="Corradi N."/>
        </authorList>
    </citation>
    <scope>NUCLEOTIDE SEQUENCE [LARGE SCALE GENOMIC DNA]</scope>
    <source>
        <strain evidence="1 2">C2</strain>
    </source>
</reference>
<dbReference type="Proteomes" id="UP000233469">
    <property type="component" value="Unassembled WGS sequence"/>
</dbReference>
<dbReference type="VEuPathDB" id="FungiDB:RhiirFUN_010085"/>
<reference evidence="1 2" key="1">
    <citation type="submission" date="2016-04" db="EMBL/GenBank/DDBJ databases">
        <title>Genome analyses suggest a sexual origin of heterokaryosis in a supposedly ancient asexual fungus.</title>
        <authorList>
            <person name="Ropars J."/>
            <person name="Sedzielewska K."/>
            <person name="Noel J."/>
            <person name="Charron P."/>
            <person name="Farinelli L."/>
            <person name="Marton T."/>
            <person name="Kruger M."/>
            <person name="Pelin A."/>
            <person name="Brachmann A."/>
            <person name="Corradi N."/>
        </authorList>
    </citation>
    <scope>NUCLEOTIDE SEQUENCE [LARGE SCALE GENOMIC DNA]</scope>
    <source>
        <strain evidence="1 2">C2</strain>
    </source>
</reference>
<dbReference type="VEuPathDB" id="FungiDB:FUN_014046"/>
<evidence type="ECO:0000313" key="1">
    <source>
        <dbReference type="EMBL" id="PKK61598.1"/>
    </source>
</evidence>
<evidence type="ECO:0008006" key="3">
    <source>
        <dbReference type="Google" id="ProtNLM"/>
    </source>
</evidence>
<proteinExistence type="predicted"/>
<organism evidence="1 2">
    <name type="scientific">Rhizophagus irregularis</name>
    <dbReference type="NCBI Taxonomy" id="588596"/>
    <lineage>
        <taxon>Eukaryota</taxon>
        <taxon>Fungi</taxon>
        <taxon>Fungi incertae sedis</taxon>
        <taxon>Mucoromycota</taxon>
        <taxon>Glomeromycotina</taxon>
        <taxon>Glomeromycetes</taxon>
        <taxon>Glomerales</taxon>
        <taxon>Glomeraceae</taxon>
        <taxon>Rhizophagus</taxon>
    </lineage>
</organism>
<name>A0A2N1MIY2_9GLOM</name>
<accession>A0A2N1MIY2</accession>
<dbReference type="AlphaFoldDB" id="A0A2N1MIY2"/>
<gene>
    <name evidence="1" type="ORF">RhiirC2_856157</name>
</gene>
<comment type="caution">
    <text evidence="1">The sequence shown here is derived from an EMBL/GenBank/DDBJ whole genome shotgun (WGS) entry which is preliminary data.</text>
</comment>
<dbReference type="VEuPathDB" id="FungiDB:RhiirA1_540608"/>
<dbReference type="EMBL" id="LLXL01002170">
    <property type="protein sequence ID" value="PKK61598.1"/>
    <property type="molecule type" value="Genomic_DNA"/>
</dbReference>